<dbReference type="OrthoDB" id="9813518at2"/>
<evidence type="ECO:0000256" key="7">
    <source>
        <dbReference type="ARBA" id="ARBA00022989"/>
    </source>
</evidence>
<dbReference type="SUPFAM" id="SSF81324">
    <property type="entry name" value="Voltage-gated potassium channels"/>
    <property type="match status" value="1"/>
</dbReference>
<keyword evidence="15" id="KW-1185">Reference proteome</keyword>
<evidence type="ECO:0000256" key="11">
    <source>
        <dbReference type="SAM" id="Phobius"/>
    </source>
</evidence>
<dbReference type="EMBL" id="SIRS01000001">
    <property type="protein sequence ID" value="TBN18895.1"/>
    <property type="molecule type" value="Genomic_DNA"/>
</dbReference>
<keyword evidence="9 11" id="KW-0472">Membrane</keyword>
<evidence type="ECO:0000256" key="10">
    <source>
        <dbReference type="ARBA" id="ARBA00023303"/>
    </source>
</evidence>
<sequence>MGKKIKDPGIGNTSAQYVGRLIDDNGFFNVVHLNKSKRFSEAYNYLINISWGAFFCLSFVSYIFANTCFAFLYLLIGIEEITVASGSVLQDFFNAFFFSSQTFTTLGYGAMSPTGMASGIVSSIEAFIGLMFFAFATGLLYGRFSKPKAAIRFTKHLVLNDFKEHKALMFRIENDRKSTMIHPKVAVTLTLSKKNKKGEYVNDFYNLELKRDTINYLPTTWTIVHEIDKQSPLYGFLENDITKQQGELIVMVSYYDESFNQEVHQMYSYLLKDIKLNYRFIKTYHYNENGKMVLDHKLFDVIESTKS</sequence>
<keyword evidence="6" id="KW-0630">Potassium</keyword>
<dbReference type="Pfam" id="PF17655">
    <property type="entry name" value="IRK_C"/>
    <property type="match status" value="1"/>
</dbReference>
<evidence type="ECO:0000256" key="3">
    <source>
        <dbReference type="ARBA" id="ARBA00022538"/>
    </source>
</evidence>
<comment type="caution">
    <text evidence="14">The sequence shown here is derived from an EMBL/GenBank/DDBJ whole genome shotgun (WGS) entry which is preliminary data.</text>
</comment>
<dbReference type="GO" id="GO:0034702">
    <property type="term" value="C:monoatomic ion channel complex"/>
    <property type="evidence" value="ECO:0007669"/>
    <property type="project" value="UniProtKB-KW"/>
</dbReference>
<evidence type="ECO:0000256" key="6">
    <source>
        <dbReference type="ARBA" id="ARBA00022958"/>
    </source>
</evidence>
<evidence type="ECO:0000313" key="14">
    <source>
        <dbReference type="EMBL" id="TBN18895.1"/>
    </source>
</evidence>
<feature type="transmembrane region" description="Helical" evidence="11">
    <location>
        <begin position="49"/>
        <end position="76"/>
    </location>
</feature>
<organism evidence="14 15">
    <name type="scientific">Hyunsoonleella pacifica</name>
    <dbReference type="NCBI Taxonomy" id="1080224"/>
    <lineage>
        <taxon>Bacteria</taxon>
        <taxon>Pseudomonadati</taxon>
        <taxon>Bacteroidota</taxon>
        <taxon>Flavobacteriia</taxon>
        <taxon>Flavobacteriales</taxon>
        <taxon>Flavobacteriaceae</taxon>
    </lineage>
</organism>
<keyword evidence="8" id="KW-0406">Ion transport</keyword>
<feature type="transmembrane region" description="Helical" evidence="11">
    <location>
        <begin position="120"/>
        <end position="142"/>
    </location>
</feature>
<evidence type="ECO:0000256" key="5">
    <source>
        <dbReference type="ARBA" id="ARBA00022882"/>
    </source>
</evidence>
<keyword evidence="7 11" id="KW-1133">Transmembrane helix</keyword>
<feature type="domain" description="Inward rectifier potassium channel C-terminal" evidence="13">
    <location>
        <begin position="151"/>
        <end position="304"/>
    </location>
</feature>
<evidence type="ECO:0000256" key="1">
    <source>
        <dbReference type="ARBA" id="ARBA00004141"/>
    </source>
</evidence>
<dbReference type="InterPro" id="IPR014756">
    <property type="entry name" value="Ig_E-set"/>
</dbReference>
<dbReference type="Gene3D" id="2.60.40.1400">
    <property type="entry name" value="G protein-activated inward rectifier potassium channel 1"/>
    <property type="match status" value="1"/>
</dbReference>
<feature type="domain" description="Potassium channel" evidence="12">
    <location>
        <begin position="72"/>
        <end position="140"/>
    </location>
</feature>
<evidence type="ECO:0000256" key="8">
    <source>
        <dbReference type="ARBA" id="ARBA00023065"/>
    </source>
</evidence>
<dbReference type="InterPro" id="IPR041647">
    <property type="entry name" value="IRK_C"/>
</dbReference>
<evidence type="ECO:0000313" key="15">
    <source>
        <dbReference type="Proteomes" id="UP000292372"/>
    </source>
</evidence>
<comment type="subcellular location">
    <subcellularLocation>
        <location evidence="1">Membrane</location>
        <topology evidence="1">Multi-pass membrane protein</topology>
    </subcellularLocation>
</comment>
<evidence type="ECO:0000256" key="2">
    <source>
        <dbReference type="ARBA" id="ARBA00022448"/>
    </source>
</evidence>
<protein>
    <submittedName>
        <fullName evidence="14">Ion transporter</fullName>
    </submittedName>
</protein>
<dbReference type="AlphaFoldDB" id="A0A4Q9FWG9"/>
<evidence type="ECO:0000259" key="13">
    <source>
        <dbReference type="Pfam" id="PF17655"/>
    </source>
</evidence>
<keyword evidence="5" id="KW-0851">Voltage-gated channel</keyword>
<dbReference type="PRINTS" id="PR01320">
    <property type="entry name" value="KIRCHANNEL"/>
</dbReference>
<dbReference type="PANTHER" id="PTHR11767:SF102">
    <property type="entry name" value="INWARDLY RECTIFYING POTASSIUM CHANNEL 1, ISOFORM F"/>
    <property type="match status" value="1"/>
</dbReference>
<dbReference type="SUPFAM" id="SSF81296">
    <property type="entry name" value="E set domains"/>
    <property type="match status" value="1"/>
</dbReference>
<keyword evidence="3" id="KW-0633">Potassium transport</keyword>
<evidence type="ECO:0000256" key="4">
    <source>
        <dbReference type="ARBA" id="ARBA00022692"/>
    </source>
</evidence>
<keyword evidence="4 11" id="KW-0812">Transmembrane</keyword>
<dbReference type="PANTHER" id="PTHR11767">
    <property type="entry name" value="INWARD RECTIFIER POTASSIUM CHANNEL"/>
    <property type="match status" value="1"/>
</dbReference>
<keyword evidence="10" id="KW-0407">Ion channel</keyword>
<dbReference type="GO" id="GO:0034765">
    <property type="term" value="P:regulation of monoatomic ion transmembrane transport"/>
    <property type="evidence" value="ECO:0007669"/>
    <property type="project" value="TreeGrafter"/>
</dbReference>
<accession>A0A4Q9FWG9</accession>
<dbReference type="InterPro" id="IPR013518">
    <property type="entry name" value="K_chnl_inward-rec_Kir_cyto"/>
</dbReference>
<keyword evidence="2" id="KW-0813">Transport</keyword>
<dbReference type="Proteomes" id="UP000292372">
    <property type="component" value="Unassembled WGS sequence"/>
</dbReference>
<evidence type="ECO:0000259" key="12">
    <source>
        <dbReference type="Pfam" id="PF07885"/>
    </source>
</evidence>
<name>A0A4Q9FWG9_9FLAO</name>
<dbReference type="InterPro" id="IPR013099">
    <property type="entry name" value="K_chnl_dom"/>
</dbReference>
<dbReference type="InterPro" id="IPR016449">
    <property type="entry name" value="K_chnl_inward-rec_Kir"/>
</dbReference>
<dbReference type="GO" id="GO:0005242">
    <property type="term" value="F:inward rectifier potassium channel activity"/>
    <property type="evidence" value="ECO:0007669"/>
    <property type="project" value="InterPro"/>
</dbReference>
<evidence type="ECO:0000256" key="9">
    <source>
        <dbReference type="ARBA" id="ARBA00023136"/>
    </source>
</evidence>
<dbReference type="Pfam" id="PF07885">
    <property type="entry name" value="Ion_trans_2"/>
    <property type="match status" value="1"/>
</dbReference>
<dbReference type="GO" id="GO:0005886">
    <property type="term" value="C:plasma membrane"/>
    <property type="evidence" value="ECO:0007669"/>
    <property type="project" value="TreeGrafter"/>
</dbReference>
<dbReference type="RefSeq" id="WP_130935411.1">
    <property type="nucleotide sequence ID" value="NZ_BMEE01000001.1"/>
</dbReference>
<dbReference type="GO" id="GO:1990573">
    <property type="term" value="P:potassium ion import across plasma membrane"/>
    <property type="evidence" value="ECO:0007669"/>
    <property type="project" value="TreeGrafter"/>
</dbReference>
<reference evidence="14 15" key="1">
    <citation type="journal article" date="2015" name="Int. J. Syst. Evol. Microbiol.">
        <title>Hyunsoonleella pacifica sp. nov., isolated from seawater of South Pacific Gyre.</title>
        <authorList>
            <person name="Gao X."/>
            <person name="Zhang Z."/>
            <person name="Dai X."/>
            <person name="Zhang X.H."/>
        </authorList>
    </citation>
    <scope>NUCLEOTIDE SEQUENCE [LARGE SCALE GENOMIC DNA]</scope>
    <source>
        <strain evidence="14 15">SW033</strain>
    </source>
</reference>
<gene>
    <name evidence="14" type="ORF">EYD46_02170</name>
</gene>
<dbReference type="Gene3D" id="1.10.287.70">
    <property type="match status" value="1"/>
</dbReference>
<proteinExistence type="predicted"/>